<dbReference type="InterPro" id="IPR007314">
    <property type="entry name" value="Cofac_haem-bd_dom"/>
</dbReference>
<dbReference type="SUPFAM" id="SSF159501">
    <property type="entry name" value="EreA/ChaN-like"/>
    <property type="match status" value="1"/>
</dbReference>
<comment type="caution">
    <text evidence="3">The sequence shown here is derived from an EMBL/GenBank/DDBJ whole genome shotgun (WGS) entry which is preliminary data.</text>
</comment>
<reference evidence="3 4" key="1">
    <citation type="submission" date="2019-02" db="EMBL/GenBank/DDBJ databases">
        <title>Genomic Encyclopedia of Type Strains, Phase IV (KMG-IV): sequencing the most valuable type-strain genomes for metagenomic binning, comparative biology and taxonomic classification.</title>
        <authorList>
            <person name="Goeker M."/>
        </authorList>
    </citation>
    <scope>NUCLEOTIDE SEQUENCE [LARGE SCALE GENOMIC DNA]</scope>
    <source>
        <strain evidence="3 4">DSM 16618</strain>
    </source>
</reference>
<feature type="signal peptide" evidence="1">
    <location>
        <begin position="1"/>
        <end position="16"/>
    </location>
</feature>
<feature type="domain" description="Haem-binding uptake Tiki superfamily ChaN" evidence="2">
    <location>
        <begin position="61"/>
        <end position="264"/>
    </location>
</feature>
<dbReference type="PROSITE" id="PS51257">
    <property type="entry name" value="PROKAR_LIPOPROTEIN"/>
    <property type="match status" value="1"/>
</dbReference>
<evidence type="ECO:0000313" key="3">
    <source>
        <dbReference type="EMBL" id="RZS69794.1"/>
    </source>
</evidence>
<gene>
    <name evidence="3" type="ORF">EV679_2401</name>
</gene>
<dbReference type="Gene3D" id="3.40.50.11550">
    <property type="match status" value="2"/>
</dbReference>
<feature type="chain" id="PRO_5020764645" evidence="1">
    <location>
        <begin position="17"/>
        <end position="299"/>
    </location>
</feature>
<evidence type="ECO:0000256" key="1">
    <source>
        <dbReference type="SAM" id="SignalP"/>
    </source>
</evidence>
<proteinExistence type="predicted"/>
<dbReference type="EMBL" id="SGWZ01000003">
    <property type="protein sequence ID" value="RZS69794.1"/>
    <property type="molecule type" value="Genomic_DNA"/>
</dbReference>
<name>A0A4Q7MMZ7_9BURK</name>
<dbReference type="GeneID" id="99725535"/>
<dbReference type="RefSeq" id="WP_240733284.1">
    <property type="nucleotide sequence ID" value="NZ_CBCSEB010000017.1"/>
</dbReference>
<organism evidence="3 4">
    <name type="scientific">Kerstersia gyiorum</name>
    <dbReference type="NCBI Taxonomy" id="206506"/>
    <lineage>
        <taxon>Bacteria</taxon>
        <taxon>Pseudomonadati</taxon>
        <taxon>Pseudomonadota</taxon>
        <taxon>Betaproteobacteria</taxon>
        <taxon>Burkholderiales</taxon>
        <taxon>Alcaligenaceae</taxon>
        <taxon>Kerstersia</taxon>
    </lineage>
</organism>
<evidence type="ECO:0000259" key="2">
    <source>
        <dbReference type="Pfam" id="PF04187"/>
    </source>
</evidence>
<accession>A0A4Q7MMZ7</accession>
<sequence length="299" mass="31784">MTLRLTILAMTSLALAACASTGPVVQTPDAAPAAEAAAALPAATVAAELPATGWTDPAVLAQVLPRYRYVLLGEQHDNAEGHRLRYEALAQAVAQGWRPVIAMEQFDQEQAGELARAQAECGQDADCVIQRAAPSKAGWQWEYYRPVVALALRYDLPLVPANLSRAEAGKVLRQGVSAVFTPEQLGALKLDSTIPLKLLPLHNDIFASLHGGHASLEQVAPFSRAQMARDAVMAQSLKRADGRPAVLIAGNGHVRADVGVAQWLDPADGSILAVGFVSDINEPGEYDARVRIPVVQRGN</sequence>
<dbReference type="Proteomes" id="UP000292039">
    <property type="component" value="Unassembled WGS sequence"/>
</dbReference>
<dbReference type="CDD" id="cd14727">
    <property type="entry name" value="ChanN-like"/>
    <property type="match status" value="1"/>
</dbReference>
<dbReference type="Pfam" id="PF04187">
    <property type="entry name" value="Cofac_haem_bdg"/>
    <property type="match status" value="1"/>
</dbReference>
<dbReference type="AlphaFoldDB" id="A0A4Q7MMZ7"/>
<keyword evidence="1" id="KW-0732">Signal</keyword>
<protein>
    <submittedName>
        <fullName evidence="3">Heme-binding uptake protein ChaN (Tiki superfamily)</fullName>
    </submittedName>
</protein>
<evidence type="ECO:0000313" key="4">
    <source>
        <dbReference type="Proteomes" id="UP000292039"/>
    </source>
</evidence>